<keyword evidence="2" id="KW-1185">Reference proteome</keyword>
<comment type="caution">
    <text evidence="1">The sequence shown here is derived from an EMBL/GenBank/DDBJ whole genome shotgun (WGS) entry which is preliminary data.</text>
</comment>
<dbReference type="InterPro" id="IPR006357">
    <property type="entry name" value="HAD-SF_hydro_IIA"/>
</dbReference>
<dbReference type="GO" id="GO:0005737">
    <property type="term" value="C:cytoplasm"/>
    <property type="evidence" value="ECO:0007669"/>
    <property type="project" value="TreeGrafter"/>
</dbReference>
<accession>A0A366H9N7</accession>
<evidence type="ECO:0000313" key="1">
    <source>
        <dbReference type="EMBL" id="RBP38864.1"/>
    </source>
</evidence>
<dbReference type="PANTHER" id="PTHR19288">
    <property type="entry name" value="4-NITROPHENYLPHOSPHATASE-RELATED"/>
    <property type="match status" value="1"/>
</dbReference>
<dbReference type="SUPFAM" id="SSF56784">
    <property type="entry name" value="HAD-like"/>
    <property type="match status" value="1"/>
</dbReference>
<dbReference type="InterPro" id="IPR036412">
    <property type="entry name" value="HAD-like_sf"/>
</dbReference>
<name>A0A366H9N7_9BURK</name>
<dbReference type="OrthoDB" id="148966at2"/>
<organism evidence="1 2">
    <name type="scientific">Eoetvoesiella caeni</name>
    <dbReference type="NCBI Taxonomy" id="645616"/>
    <lineage>
        <taxon>Bacteria</taxon>
        <taxon>Pseudomonadati</taxon>
        <taxon>Pseudomonadota</taxon>
        <taxon>Betaproteobacteria</taxon>
        <taxon>Burkholderiales</taxon>
        <taxon>Alcaligenaceae</taxon>
        <taxon>Eoetvoesiella</taxon>
    </lineage>
</organism>
<protein>
    <submittedName>
        <fullName evidence="1">4-nitrophenyl phosphatase/NagD protein</fullName>
    </submittedName>
</protein>
<dbReference type="GO" id="GO:0016791">
    <property type="term" value="F:phosphatase activity"/>
    <property type="evidence" value="ECO:0007669"/>
    <property type="project" value="TreeGrafter"/>
</dbReference>
<dbReference type="PANTHER" id="PTHR19288:SF46">
    <property type="entry name" value="HALOACID DEHALOGENASE-LIKE HYDROLASE DOMAIN-CONTAINING PROTEIN 2"/>
    <property type="match status" value="1"/>
</dbReference>
<dbReference type="Gene3D" id="3.40.50.1000">
    <property type="entry name" value="HAD superfamily/HAD-like"/>
    <property type="match status" value="2"/>
</dbReference>
<dbReference type="RefSeq" id="WP_113933706.1">
    <property type="nucleotide sequence ID" value="NZ_JACCEU010000007.1"/>
</dbReference>
<gene>
    <name evidence="1" type="ORF">DFR37_106158</name>
</gene>
<dbReference type="EMBL" id="QNRQ01000006">
    <property type="protein sequence ID" value="RBP38864.1"/>
    <property type="molecule type" value="Genomic_DNA"/>
</dbReference>
<dbReference type="Pfam" id="PF13242">
    <property type="entry name" value="Hydrolase_like"/>
    <property type="match status" value="1"/>
</dbReference>
<reference evidence="1 2" key="1">
    <citation type="submission" date="2018-06" db="EMBL/GenBank/DDBJ databases">
        <title>Genomic Encyclopedia of Type Strains, Phase IV (KMG-IV): sequencing the most valuable type-strain genomes for metagenomic binning, comparative biology and taxonomic classification.</title>
        <authorList>
            <person name="Goeker M."/>
        </authorList>
    </citation>
    <scope>NUCLEOTIDE SEQUENCE [LARGE SCALE GENOMIC DNA]</scope>
    <source>
        <strain evidence="1 2">DSM 25520</strain>
    </source>
</reference>
<dbReference type="InterPro" id="IPR023214">
    <property type="entry name" value="HAD_sf"/>
</dbReference>
<proteinExistence type="predicted"/>
<dbReference type="AlphaFoldDB" id="A0A366H9N7"/>
<evidence type="ECO:0000313" key="2">
    <source>
        <dbReference type="Proteomes" id="UP000253628"/>
    </source>
</evidence>
<dbReference type="Proteomes" id="UP000253628">
    <property type="component" value="Unassembled WGS sequence"/>
</dbReference>
<dbReference type="Pfam" id="PF13344">
    <property type="entry name" value="Hydrolase_6"/>
    <property type="match status" value="1"/>
</dbReference>
<sequence length="300" mass="31247">MSRPLSSIEREYLATNEPAEAVIDALVHADGWMLDVDGCLVRTTKAGGAGGAAIEGAAQLLAWLRRHQRRFVICTNASQHPVSHYAGHLRDCGLDIADHELMTAATATADFVARHHAGARVLVLGDRGLSEAMRDAGLQLASSTDRNADVVAVGAADQYSSSTINAACLAVADRGASLYTSVGSPWFHGGVDRSVAVSSAMANAVAWVTGAIPQVCGKPSPALGEVLRERLGGSSSQLVVVGDAAGAEMKLAHQIDALGVLVLSGATMAKDLPGLPLDQRPHWVGRDVGQLLQQMRAVLP</sequence>